<dbReference type="EMBL" id="LNYW01000028">
    <property type="protein sequence ID" value="KTD63100.1"/>
    <property type="molecule type" value="Genomic_DNA"/>
</dbReference>
<dbReference type="PATRIC" id="fig|1122169.6.peg.906"/>
<proteinExistence type="predicted"/>
<evidence type="ECO:0000256" key="1">
    <source>
        <dbReference type="SAM" id="MobiDB-lite"/>
    </source>
</evidence>
<comment type="caution">
    <text evidence="2">The sequence shown here is derived from an EMBL/GenBank/DDBJ whole genome shotgun (WGS) entry which is preliminary data.</text>
</comment>
<name>A0A0W0Z1V7_9GAMM</name>
<dbReference type="AlphaFoldDB" id="A0A0W0Z1V7"/>
<sequence>MSAGFCSCNTRLVHCHFDPGCKQTGLRHCATSKIRPSLTDPRRPERVFWREGSPNTGTMPLSGEPSRQKTRSGRRGSATLRVVFHYVSIEFDHGFILLCISDKIKVFNMVSETDETEYTVKTLFETICELAKAKNGQALMALVQQGFSLSFFQSECNPVAFLAKQDDSVSVEFLVSHFKANRNHAVLGYAIGKHEHRVKQQIALGASKIHALQGYAIGGHEVEVNRLIAEGTDYRNALLGYAIGKHEPLLRQLITTPDDHNTRIFGYAKGGHFDAVSSMMTENNRELAISGFATGGHINQVRHLLRIGIDEQHAVRGYAIGGHKHFLNDVPVQYKINIVQGFAVGGHADLLDEVIGRVEDSERAAEYCAQFGHISMVNGLAKDTIAISCAYHGYESVNYHNDILHLLSFTDNPKLRGMIFEGYKRSHPDTDDILLRKATKLSNFMRQQSVDFELAPQLLAITPSMKIWLLQGTQLVQSKKLPSELFFLITAFMLGLSTSQTEKIIETTHERLFSSCAEKIAGHLKLGLFSMKQYVERHTDALEHYKQRLI</sequence>
<gene>
    <name evidence="2" type="ORF">Lsha_0786</name>
</gene>
<organism evidence="2 3">
    <name type="scientific">Legionella shakespearei DSM 23087</name>
    <dbReference type="NCBI Taxonomy" id="1122169"/>
    <lineage>
        <taxon>Bacteria</taxon>
        <taxon>Pseudomonadati</taxon>
        <taxon>Pseudomonadota</taxon>
        <taxon>Gammaproteobacteria</taxon>
        <taxon>Legionellales</taxon>
        <taxon>Legionellaceae</taxon>
        <taxon>Legionella</taxon>
    </lineage>
</organism>
<reference evidence="2 3" key="1">
    <citation type="submission" date="2015-11" db="EMBL/GenBank/DDBJ databases">
        <title>Genomic analysis of 38 Legionella species identifies large and diverse effector repertoires.</title>
        <authorList>
            <person name="Burstein D."/>
            <person name="Amaro F."/>
            <person name="Zusman T."/>
            <person name="Lifshitz Z."/>
            <person name="Cohen O."/>
            <person name="Gilbert J.A."/>
            <person name="Pupko T."/>
            <person name="Shuman H.A."/>
            <person name="Segal G."/>
        </authorList>
    </citation>
    <scope>NUCLEOTIDE SEQUENCE [LARGE SCALE GENOMIC DNA]</scope>
    <source>
        <strain evidence="2 3">ATCC 49655</strain>
    </source>
</reference>
<evidence type="ECO:0000313" key="2">
    <source>
        <dbReference type="EMBL" id="KTD63100.1"/>
    </source>
</evidence>
<dbReference type="eggNOG" id="ENOG5031I3H">
    <property type="taxonomic scope" value="Bacteria"/>
</dbReference>
<feature type="region of interest" description="Disordered" evidence="1">
    <location>
        <begin position="40"/>
        <end position="73"/>
    </location>
</feature>
<evidence type="ECO:0000313" key="3">
    <source>
        <dbReference type="Proteomes" id="UP000054600"/>
    </source>
</evidence>
<accession>A0A0W0Z1V7</accession>
<dbReference type="Proteomes" id="UP000054600">
    <property type="component" value="Unassembled WGS sequence"/>
</dbReference>
<protein>
    <submittedName>
        <fullName evidence="2">Uncharacterized protein</fullName>
    </submittedName>
</protein>
<feature type="compositionally biased region" description="Basic and acidic residues" evidence="1">
    <location>
        <begin position="40"/>
        <end position="49"/>
    </location>
</feature>
<keyword evidence="3" id="KW-1185">Reference proteome</keyword>